<name>A0AAV2RGS5_MEGNR</name>
<organism evidence="8 9">
    <name type="scientific">Meganyctiphanes norvegica</name>
    <name type="common">Northern krill</name>
    <name type="synonym">Thysanopoda norvegica</name>
    <dbReference type="NCBI Taxonomy" id="48144"/>
    <lineage>
        <taxon>Eukaryota</taxon>
        <taxon>Metazoa</taxon>
        <taxon>Ecdysozoa</taxon>
        <taxon>Arthropoda</taxon>
        <taxon>Crustacea</taxon>
        <taxon>Multicrustacea</taxon>
        <taxon>Malacostraca</taxon>
        <taxon>Eumalacostraca</taxon>
        <taxon>Eucarida</taxon>
        <taxon>Euphausiacea</taxon>
        <taxon>Euphausiidae</taxon>
        <taxon>Meganyctiphanes</taxon>
    </lineage>
</organism>
<keyword evidence="3 7" id="KW-0813">Transport</keyword>
<evidence type="ECO:0000313" key="9">
    <source>
        <dbReference type="Proteomes" id="UP001497623"/>
    </source>
</evidence>
<evidence type="ECO:0000256" key="7">
    <source>
        <dbReference type="RuleBase" id="RU361216"/>
    </source>
</evidence>
<dbReference type="GO" id="GO:0015501">
    <property type="term" value="F:glutamate:sodium symporter activity"/>
    <property type="evidence" value="ECO:0007669"/>
    <property type="project" value="TreeGrafter"/>
</dbReference>
<feature type="transmembrane region" description="Helical" evidence="7">
    <location>
        <begin position="46"/>
        <end position="67"/>
    </location>
</feature>
<dbReference type="GO" id="GO:0005886">
    <property type="term" value="C:plasma membrane"/>
    <property type="evidence" value="ECO:0007669"/>
    <property type="project" value="TreeGrafter"/>
</dbReference>
<sequence length="514" mass="56116">MAAEADVGHLKLSKSDLAHSNTDKTMAESKNQGRANHFVTHFKKHLLTIFTVLGIIGGVSLGLILRYSRPVKWTQREIMYVGYIGELFLRALNTLIIPLIVSSLVSAIGNMDLSLSKKIGFRAIAFYFITTVMAVVLGIVLVLLIKPGQSTGEVSSNTVVEHKKVYVPDLLMDIPRNLFAPNIIQACFETYETVIEEPKLNSHKSAYHSPLNKWDISHHYTPNVNIMGLVTFSIILGISLAKIGSEGKPLLNVFIALQSASMTITTWLISLSPIGILSLIAAMILEMDDFGTMLGQLGKYFGTVLLGIYIHGLLVLPLIYSLITKKLPFRFIANMGQAILTGFATATSCGTLPVILQCLEEKNHIDPRVSRFVIPIGTTVNMHGTALYEAVAAIFISQVRGMELSIGQIIAVSISATAAAVGAAGIPQAGLVTMVMVLNAVGLPAEDITLIIAVDWFLDRFRTAVNILGDAFGAAVVYEMSKKELEELDFVENVNYQQFENEYNPNVDSKLTKM</sequence>
<feature type="transmembrane region" description="Helical" evidence="7">
    <location>
        <begin position="300"/>
        <end position="323"/>
    </location>
</feature>
<feature type="transmembrane region" description="Helical" evidence="7">
    <location>
        <begin position="224"/>
        <end position="243"/>
    </location>
</feature>
<evidence type="ECO:0000256" key="2">
    <source>
        <dbReference type="ARBA" id="ARBA00006148"/>
    </source>
</evidence>
<dbReference type="InterPro" id="IPR036458">
    <property type="entry name" value="Na:dicarbo_symporter_sf"/>
</dbReference>
<gene>
    <name evidence="8" type="ORF">MNOR_LOCUS23955</name>
</gene>
<dbReference type="GO" id="GO:0005313">
    <property type="term" value="F:L-glutamate transmembrane transporter activity"/>
    <property type="evidence" value="ECO:0007669"/>
    <property type="project" value="TreeGrafter"/>
</dbReference>
<dbReference type="Proteomes" id="UP001497623">
    <property type="component" value="Unassembled WGS sequence"/>
</dbReference>
<dbReference type="PANTHER" id="PTHR11958:SF63">
    <property type="entry name" value="AMINO ACID TRANSPORTER"/>
    <property type="match status" value="1"/>
</dbReference>
<evidence type="ECO:0000256" key="3">
    <source>
        <dbReference type="ARBA" id="ARBA00022448"/>
    </source>
</evidence>
<evidence type="ECO:0000256" key="4">
    <source>
        <dbReference type="ARBA" id="ARBA00022692"/>
    </source>
</evidence>
<feature type="transmembrane region" description="Helical" evidence="7">
    <location>
        <begin position="409"/>
        <end position="430"/>
    </location>
</feature>
<keyword evidence="5 7" id="KW-1133">Transmembrane helix</keyword>
<dbReference type="Gene3D" id="1.10.3860.10">
    <property type="entry name" value="Sodium:dicarboxylate symporter"/>
    <property type="match status" value="1"/>
</dbReference>
<dbReference type="PANTHER" id="PTHR11958">
    <property type="entry name" value="SODIUM/DICARBOXYLATE SYMPORTER-RELATED"/>
    <property type="match status" value="1"/>
</dbReference>
<feature type="transmembrane region" description="Helical" evidence="7">
    <location>
        <begin position="335"/>
        <end position="356"/>
    </location>
</feature>
<evidence type="ECO:0000313" key="8">
    <source>
        <dbReference type="EMBL" id="CAL4123289.1"/>
    </source>
</evidence>
<evidence type="ECO:0000256" key="6">
    <source>
        <dbReference type="ARBA" id="ARBA00023136"/>
    </source>
</evidence>
<evidence type="ECO:0000256" key="5">
    <source>
        <dbReference type="ARBA" id="ARBA00022989"/>
    </source>
</evidence>
<dbReference type="EMBL" id="CAXKWB010021587">
    <property type="protein sequence ID" value="CAL4123289.1"/>
    <property type="molecule type" value="Genomic_DNA"/>
</dbReference>
<keyword evidence="9" id="KW-1185">Reference proteome</keyword>
<evidence type="ECO:0000256" key="1">
    <source>
        <dbReference type="ARBA" id="ARBA00004141"/>
    </source>
</evidence>
<keyword evidence="7" id="KW-0769">Symport</keyword>
<feature type="transmembrane region" description="Helical" evidence="7">
    <location>
        <begin position="376"/>
        <end position="397"/>
    </location>
</feature>
<dbReference type="GO" id="GO:0015175">
    <property type="term" value="F:neutral L-amino acid transmembrane transporter activity"/>
    <property type="evidence" value="ECO:0007669"/>
    <property type="project" value="TreeGrafter"/>
</dbReference>
<comment type="similarity">
    <text evidence="2 7">Belongs to the dicarboxylate/amino acid:cation symporter (DAACS) (TC 2.A.23) family.</text>
</comment>
<comment type="caution">
    <text evidence="8">The sequence shown here is derived from an EMBL/GenBank/DDBJ whole genome shotgun (WGS) entry which is preliminary data.</text>
</comment>
<accession>A0AAV2RGS5</accession>
<feature type="non-terminal residue" evidence="8">
    <location>
        <position position="514"/>
    </location>
</feature>
<dbReference type="SUPFAM" id="SSF118215">
    <property type="entry name" value="Proton glutamate symport protein"/>
    <property type="match status" value="1"/>
</dbReference>
<feature type="transmembrane region" description="Helical" evidence="7">
    <location>
        <begin position="87"/>
        <end position="109"/>
    </location>
</feature>
<protein>
    <recommendedName>
        <fullName evidence="7">Amino acid transporter</fullName>
    </recommendedName>
</protein>
<proteinExistence type="inferred from homology"/>
<dbReference type="AlphaFoldDB" id="A0AAV2RGS5"/>
<feature type="transmembrane region" description="Helical" evidence="7">
    <location>
        <begin position="121"/>
        <end position="145"/>
    </location>
</feature>
<reference evidence="8 9" key="1">
    <citation type="submission" date="2024-05" db="EMBL/GenBank/DDBJ databases">
        <authorList>
            <person name="Wallberg A."/>
        </authorList>
    </citation>
    <scope>NUCLEOTIDE SEQUENCE [LARGE SCALE GENOMIC DNA]</scope>
</reference>
<comment type="subcellular location">
    <subcellularLocation>
        <location evidence="1 7">Membrane</location>
        <topology evidence="1 7">Multi-pass membrane protein</topology>
    </subcellularLocation>
</comment>
<keyword evidence="4 7" id="KW-0812">Transmembrane</keyword>
<dbReference type="Pfam" id="PF00375">
    <property type="entry name" value="SDF"/>
    <property type="match status" value="1"/>
</dbReference>
<keyword evidence="6 7" id="KW-0472">Membrane</keyword>
<dbReference type="PRINTS" id="PR00173">
    <property type="entry name" value="EDTRNSPORT"/>
</dbReference>
<dbReference type="InterPro" id="IPR050746">
    <property type="entry name" value="DAACS"/>
</dbReference>
<feature type="transmembrane region" description="Helical" evidence="7">
    <location>
        <begin position="264"/>
        <end position="285"/>
    </location>
</feature>
<dbReference type="InterPro" id="IPR001991">
    <property type="entry name" value="Na-dicarboxylate_symporter"/>
</dbReference>